<reference evidence="2" key="2">
    <citation type="journal article" date="2022" name="Hortic Res">
        <title>The genome of Dioscorea zingiberensis sheds light on the biosynthesis, origin and evolution of the medicinally important diosgenin saponins.</title>
        <authorList>
            <person name="Li Y."/>
            <person name="Tan C."/>
            <person name="Li Z."/>
            <person name="Guo J."/>
            <person name="Li S."/>
            <person name="Chen X."/>
            <person name="Wang C."/>
            <person name="Dai X."/>
            <person name="Yang H."/>
            <person name="Song W."/>
            <person name="Hou L."/>
            <person name="Xu J."/>
            <person name="Tong Z."/>
            <person name="Xu A."/>
            <person name="Yuan X."/>
            <person name="Wang W."/>
            <person name="Yang Q."/>
            <person name="Chen L."/>
            <person name="Sun Z."/>
            <person name="Wang K."/>
            <person name="Pan B."/>
            <person name="Chen J."/>
            <person name="Bao Y."/>
            <person name="Liu F."/>
            <person name="Qi X."/>
            <person name="Gang D.R."/>
            <person name="Wen J."/>
            <person name="Li J."/>
        </authorList>
    </citation>
    <scope>NUCLEOTIDE SEQUENCE</scope>
    <source>
        <strain evidence="2">Dzin_1.0</strain>
    </source>
</reference>
<dbReference type="PANTHER" id="PTHR13413:SF0">
    <property type="entry name" value="YLP MOTIF-CONTAINING PROTEIN 1"/>
    <property type="match status" value="1"/>
</dbReference>
<feature type="compositionally biased region" description="Polar residues" evidence="1">
    <location>
        <begin position="275"/>
        <end position="288"/>
    </location>
</feature>
<feature type="compositionally biased region" description="Pro residues" evidence="1">
    <location>
        <begin position="8"/>
        <end position="17"/>
    </location>
</feature>
<feature type="compositionally biased region" description="Basic and acidic residues" evidence="1">
    <location>
        <begin position="188"/>
        <end position="211"/>
    </location>
</feature>
<feature type="region of interest" description="Disordered" evidence="1">
    <location>
        <begin position="188"/>
        <end position="224"/>
    </location>
</feature>
<feature type="region of interest" description="Disordered" evidence="1">
    <location>
        <begin position="1"/>
        <end position="47"/>
    </location>
</feature>
<accession>A0A9D5DA48</accession>
<sequence>MDDTWRFRPPPPPPPPFDDPHRFRPPYPQAPYPNPAFRGPDPWAAIPHPPLERPPVFHPPHPSLMFFDDDREAYRKRMRVDDSSHQHYPFQTSFSSEDERRLNLIRDHGNQGFPPFDRGFPPPVHGFPERNRPPLPPEHDFAARLPNSQRFGGFVLPEGERRDPYAWDRPNQSYRHDNLVGVSGAHEIRPFEQRFRNDPRLQDSRQPHPKENSYISPKHTPYSQMNGYRAEFSAVNAERESSNPPSGLQNSERSKFEYHSQHGEMIRNHHKHSDSGNVQQPHQHQSYSGRQIINEESSFTRMPGTVENGVIATTMVNHSRTPQKHAPLPSSLMVVRHELSPPNYQGTPSLPSATVPSPAMAGSTTNVSLPSSARTFSETHPSSQADLYGELPLRMSSTFATKALPFLHQAPSTHYPDEGPMVYPSKQLIQEKPTVIDACHLFRQPHRVSRPDHFVIILRGLPGSGKSYLAKTLRDIEVDHGGSAPRIHAIDDYFMIEVEKFEDNGGSRSSTSVRGKKQNTKKVIEYCYEPEMEEAYRSSMLKAFKKTLDEGIFTFIIVDDRNLRVADFAQFWAIAKRSGYEVYLLEATYKDPTGCAARNVHGFTLDDIKKMADQWEEAPPLYLQLDIQSLIHGDDLNEHSIQEVDMDMDDASQDLDAARELNDKEDIKIPEPTPSDNAPDGLVNVRESWDAGEDDEEPTTVKELEKSKWSKDMYEDLEDSDSPKEKLNALSGLLQAYGKGDKSVRWGDQVKESGFSISAVKRRVSSLVIGPGSGYNLDSNPLQDEDSPEAAGRNSGSELKKRFHDQLRAERDSFKAVFDKRKQRIGGFHDSEDD</sequence>
<dbReference type="Proteomes" id="UP001085076">
    <property type="component" value="Miscellaneous, Linkage group lg01"/>
</dbReference>
<feature type="region of interest" description="Disordered" evidence="1">
    <location>
        <begin position="664"/>
        <end position="683"/>
    </location>
</feature>
<organism evidence="2 3">
    <name type="scientific">Dioscorea zingiberensis</name>
    <dbReference type="NCBI Taxonomy" id="325984"/>
    <lineage>
        <taxon>Eukaryota</taxon>
        <taxon>Viridiplantae</taxon>
        <taxon>Streptophyta</taxon>
        <taxon>Embryophyta</taxon>
        <taxon>Tracheophyta</taxon>
        <taxon>Spermatophyta</taxon>
        <taxon>Magnoliopsida</taxon>
        <taxon>Liliopsida</taxon>
        <taxon>Dioscoreales</taxon>
        <taxon>Dioscoreaceae</taxon>
        <taxon>Dioscorea</taxon>
    </lineage>
</organism>
<dbReference type="InterPro" id="IPR027417">
    <property type="entry name" value="P-loop_NTPase"/>
</dbReference>
<dbReference type="GO" id="GO:0032204">
    <property type="term" value="P:regulation of telomere maintenance"/>
    <property type="evidence" value="ECO:0007669"/>
    <property type="project" value="TreeGrafter"/>
</dbReference>
<evidence type="ECO:0000313" key="3">
    <source>
        <dbReference type="Proteomes" id="UP001085076"/>
    </source>
</evidence>
<feature type="region of interest" description="Disordered" evidence="1">
    <location>
        <begin position="770"/>
        <end position="800"/>
    </location>
</feature>
<feature type="compositionally biased region" description="Polar residues" evidence="1">
    <location>
        <begin position="362"/>
        <end position="383"/>
    </location>
</feature>
<dbReference type="OrthoDB" id="513595at2759"/>
<dbReference type="SUPFAM" id="SSF52540">
    <property type="entry name" value="P-loop containing nucleoside triphosphate hydrolases"/>
    <property type="match status" value="1"/>
</dbReference>
<dbReference type="FunFam" id="3.40.50.300:FF:000978">
    <property type="entry name" value="YLP motif-containing protein 1 isoform X3"/>
    <property type="match status" value="1"/>
</dbReference>
<feature type="compositionally biased region" description="Pro residues" evidence="1">
    <location>
        <begin position="25"/>
        <end position="34"/>
    </location>
</feature>
<evidence type="ECO:0000313" key="2">
    <source>
        <dbReference type="EMBL" id="KAJ0988063.1"/>
    </source>
</evidence>
<keyword evidence="3" id="KW-1185">Reference proteome</keyword>
<protein>
    <recommendedName>
        <fullName evidence="4">YLP motif-containing protein 1</fullName>
    </recommendedName>
</protein>
<dbReference type="PANTHER" id="PTHR13413">
    <property type="entry name" value="YLP MOTIF CONTAINING PROTEIN NUCLEAR PROTEIN ZAP"/>
    <property type="match status" value="1"/>
</dbReference>
<dbReference type="GO" id="GO:0005634">
    <property type="term" value="C:nucleus"/>
    <property type="evidence" value="ECO:0007669"/>
    <property type="project" value="InterPro"/>
</dbReference>
<dbReference type="Gene3D" id="3.40.50.300">
    <property type="entry name" value="P-loop containing nucleotide triphosphate hydrolases"/>
    <property type="match status" value="1"/>
</dbReference>
<proteinExistence type="predicted"/>
<name>A0A9D5DA48_9LILI</name>
<gene>
    <name evidence="2" type="ORF">J5N97_006419</name>
</gene>
<evidence type="ECO:0000256" key="1">
    <source>
        <dbReference type="SAM" id="MobiDB-lite"/>
    </source>
</evidence>
<dbReference type="AlphaFoldDB" id="A0A9D5DA48"/>
<comment type="caution">
    <text evidence="2">The sequence shown here is derived from an EMBL/GenBank/DDBJ whole genome shotgun (WGS) entry which is preliminary data.</text>
</comment>
<reference evidence="2" key="1">
    <citation type="submission" date="2021-03" db="EMBL/GenBank/DDBJ databases">
        <authorList>
            <person name="Li Z."/>
            <person name="Yang C."/>
        </authorList>
    </citation>
    <scope>NUCLEOTIDE SEQUENCE</scope>
    <source>
        <strain evidence="2">Dzin_1.0</strain>
        <tissue evidence="2">Leaf</tissue>
    </source>
</reference>
<feature type="region of interest" description="Disordered" evidence="1">
    <location>
        <begin position="268"/>
        <end position="288"/>
    </location>
</feature>
<feature type="region of interest" description="Disordered" evidence="1">
    <location>
        <begin position="349"/>
        <end position="383"/>
    </location>
</feature>
<dbReference type="EMBL" id="JAGGNH010000001">
    <property type="protein sequence ID" value="KAJ0988063.1"/>
    <property type="molecule type" value="Genomic_DNA"/>
</dbReference>
<dbReference type="InterPro" id="IPR026314">
    <property type="entry name" value="YLP_motif_con_p1"/>
</dbReference>
<evidence type="ECO:0008006" key="4">
    <source>
        <dbReference type="Google" id="ProtNLM"/>
    </source>
</evidence>